<dbReference type="RefSeq" id="WP_054643976.1">
    <property type="nucleotide sequence ID" value="NZ_AZDY01000042.1"/>
</dbReference>
<accession>A0A0R1KMU4</accession>
<dbReference type="PANTHER" id="PTHR43827">
    <property type="entry name" value="2,5-DIKETO-D-GLUCONIC ACID REDUCTASE"/>
    <property type="match status" value="1"/>
</dbReference>
<keyword evidence="9" id="KW-1185">Reference proteome</keyword>
<dbReference type="STRING" id="1423788.FC78_GL000508"/>
<feature type="active site" description="Proton donor" evidence="4">
    <location>
        <position position="53"/>
    </location>
</feature>
<dbReference type="GO" id="GO:0016616">
    <property type="term" value="F:oxidoreductase activity, acting on the CH-OH group of donors, NAD or NADP as acceptor"/>
    <property type="evidence" value="ECO:0007669"/>
    <property type="project" value="UniProtKB-ARBA"/>
</dbReference>
<dbReference type="PATRIC" id="fig|1423788.3.peg.522"/>
<gene>
    <name evidence="8" type="ORF">FC78_GL000508</name>
</gene>
<sequence>MNLKLDSTVTLNNGVEMPQLGMGVWKVNNTGASQSVQWALKHGYKAIDTAKQYGNEAGVGEGLQKGFADNGLKREDIFLTTKIFNGDQGYQSTLDNFEGQLKRLQTDYVDLLLIHWPVDGTYLDTWRALETIYKEGKARAIGVSNFNIERLKDILKNCSIKPAVNQMEYHPLCQEVDIKNFCDENNILLEAWSPLGGGSVLGDARLKKIADKYNKSVAQVILRWDLQNGIITIPKSVHEERIVQNSDVYDFELSDADMKEINGFDNDKRSLWYGDFFWSGNPDGYVDSVEEWDDSEK</sequence>
<evidence type="ECO:0000259" key="7">
    <source>
        <dbReference type="Pfam" id="PF00248"/>
    </source>
</evidence>
<reference evidence="8 9" key="1">
    <citation type="journal article" date="2015" name="Genome Announc.">
        <title>Expanding the biotechnology potential of lactobacilli through comparative genomics of 213 strains and associated genera.</title>
        <authorList>
            <person name="Sun Z."/>
            <person name="Harris H.M."/>
            <person name="McCann A."/>
            <person name="Guo C."/>
            <person name="Argimon S."/>
            <person name="Zhang W."/>
            <person name="Yang X."/>
            <person name="Jeffery I.B."/>
            <person name="Cooney J.C."/>
            <person name="Kagawa T.F."/>
            <person name="Liu W."/>
            <person name="Song Y."/>
            <person name="Salvetti E."/>
            <person name="Wrobel A."/>
            <person name="Rasinkangas P."/>
            <person name="Parkhill J."/>
            <person name="Rea M.C."/>
            <person name="O'Sullivan O."/>
            <person name="Ritari J."/>
            <person name="Douillard F.P."/>
            <person name="Paul Ross R."/>
            <person name="Yang R."/>
            <person name="Briner A.E."/>
            <person name="Felis G.E."/>
            <person name="de Vos W.M."/>
            <person name="Barrangou R."/>
            <person name="Klaenhammer T.R."/>
            <person name="Caufield P.W."/>
            <person name="Cui Y."/>
            <person name="Zhang H."/>
            <person name="O'Toole P.W."/>
        </authorList>
    </citation>
    <scope>NUCLEOTIDE SEQUENCE [LARGE SCALE GENOMIC DNA]</scope>
    <source>
        <strain evidence="8 9">DSM 19674</strain>
    </source>
</reference>
<feature type="site" description="Lowers pKa of active site Tyr" evidence="6">
    <location>
        <position position="82"/>
    </location>
</feature>
<keyword evidence="3" id="KW-0560">Oxidoreductase</keyword>
<dbReference type="EMBL" id="AZDY01000042">
    <property type="protein sequence ID" value="KRK81458.1"/>
    <property type="molecule type" value="Genomic_DNA"/>
</dbReference>
<name>A0A0R1KMU4_9LACO</name>
<feature type="binding site" evidence="5">
    <location>
        <position position="115"/>
    </location>
    <ligand>
        <name>substrate</name>
    </ligand>
</feature>
<dbReference type="PIRSF" id="PIRSF000097">
    <property type="entry name" value="AKR"/>
    <property type="match status" value="1"/>
</dbReference>
<evidence type="ECO:0000256" key="3">
    <source>
        <dbReference type="ARBA" id="ARBA00023002"/>
    </source>
</evidence>
<keyword evidence="2" id="KW-0521">NADP</keyword>
<evidence type="ECO:0000256" key="6">
    <source>
        <dbReference type="PIRSR" id="PIRSR000097-3"/>
    </source>
</evidence>
<feature type="domain" description="NADP-dependent oxidoreductase" evidence="7">
    <location>
        <begin position="20"/>
        <end position="264"/>
    </location>
</feature>
<dbReference type="Pfam" id="PF00248">
    <property type="entry name" value="Aldo_ket_red"/>
    <property type="match status" value="1"/>
</dbReference>
<comment type="caution">
    <text evidence="8">The sequence shown here is derived from an EMBL/GenBank/DDBJ whole genome shotgun (WGS) entry which is preliminary data.</text>
</comment>
<dbReference type="SUPFAM" id="SSF51430">
    <property type="entry name" value="NAD(P)-linked oxidoreductase"/>
    <property type="match status" value="1"/>
</dbReference>
<proteinExistence type="inferred from homology"/>
<evidence type="ECO:0000256" key="2">
    <source>
        <dbReference type="ARBA" id="ARBA00022857"/>
    </source>
</evidence>
<dbReference type="FunFam" id="3.20.20.100:FF:000015">
    <property type="entry name" value="Oxidoreductase, aldo/keto reductase family"/>
    <property type="match status" value="1"/>
</dbReference>
<evidence type="ECO:0000256" key="1">
    <source>
        <dbReference type="ARBA" id="ARBA00007905"/>
    </source>
</evidence>
<dbReference type="AlphaFoldDB" id="A0A0R1KMU4"/>
<dbReference type="InterPro" id="IPR020471">
    <property type="entry name" value="AKR"/>
</dbReference>
<dbReference type="InterPro" id="IPR018170">
    <property type="entry name" value="Aldo/ket_reductase_CS"/>
</dbReference>
<dbReference type="InterPro" id="IPR023210">
    <property type="entry name" value="NADP_OxRdtase_dom"/>
</dbReference>
<dbReference type="PROSITE" id="PS00063">
    <property type="entry name" value="ALDOKETO_REDUCTASE_3"/>
    <property type="match status" value="1"/>
</dbReference>
<protein>
    <submittedName>
        <fullName evidence="8">Oxidoreductase</fullName>
    </submittedName>
</protein>
<dbReference type="PRINTS" id="PR00069">
    <property type="entry name" value="ALDKETRDTASE"/>
</dbReference>
<evidence type="ECO:0000256" key="5">
    <source>
        <dbReference type="PIRSR" id="PIRSR000097-2"/>
    </source>
</evidence>
<dbReference type="Gene3D" id="3.20.20.100">
    <property type="entry name" value="NADP-dependent oxidoreductase domain"/>
    <property type="match status" value="1"/>
</dbReference>
<dbReference type="PROSITE" id="PS00062">
    <property type="entry name" value="ALDOKETO_REDUCTASE_2"/>
    <property type="match status" value="1"/>
</dbReference>
<comment type="similarity">
    <text evidence="1">Belongs to the aldo/keto reductase family.</text>
</comment>
<dbReference type="PANTHER" id="PTHR43827:SF3">
    <property type="entry name" value="NADP-DEPENDENT OXIDOREDUCTASE DOMAIN-CONTAINING PROTEIN"/>
    <property type="match status" value="1"/>
</dbReference>
<evidence type="ECO:0000256" key="4">
    <source>
        <dbReference type="PIRSR" id="PIRSR000097-1"/>
    </source>
</evidence>
<dbReference type="InterPro" id="IPR036812">
    <property type="entry name" value="NAD(P)_OxRdtase_dom_sf"/>
</dbReference>
<organism evidence="8 9">
    <name type="scientific">Companilactobacillus bobalius DSM 19674</name>
    <dbReference type="NCBI Taxonomy" id="1423788"/>
    <lineage>
        <taxon>Bacteria</taxon>
        <taxon>Bacillati</taxon>
        <taxon>Bacillota</taxon>
        <taxon>Bacilli</taxon>
        <taxon>Lactobacillales</taxon>
        <taxon>Lactobacillaceae</taxon>
        <taxon>Companilactobacillus</taxon>
        <taxon>Companilactobacillus bobalius</taxon>
    </lineage>
</organism>
<dbReference type="OrthoDB" id="9804790at2"/>
<evidence type="ECO:0000313" key="8">
    <source>
        <dbReference type="EMBL" id="KRK81458.1"/>
    </source>
</evidence>
<dbReference type="Proteomes" id="UP000051515">
    <property type="component" value="Unassembled WGS sequence"/>
</dbReference>
<evidence type="ECO:0000313" key="9">
    <source>
        <dbReference type="Proteomes" id="UP000051515"/>
    </source>
</evidence>